<dbReference type="InterPro" id="IPR002804">
    <property type="entry name" value="Archease"/>
</dbReference>
<dbReference type="GO" id="GO:0008033">
    <property type="term" value="P:tRNA processing"/>
    <property type="evidence" value="ECO:0007669"/>
    <property type="project" value="UniProtKB-KW"/>
</dbReference>
<proteinExistence type="inferred from homology"/>
<dbReference type="InterPro" id="IPR036820">
    <property type="entry name" value="Archease_dom_sf"/>
</dbReference>
<evidence type="ECO:0000313" key="7">
    <source>
        <dbReference type="EMBL" id="KYC58322.1"/>
    </source>
</evidence>
<evidence type="ECO:0000259" key="5">
    <source>
        <dbReference type="Pfam" id="PF01951"/>
    </source>
</evidence>
<organism evidence="6 8">
    <name type="scientific">Candidatus Methanofastidiosum methylothiophilum</name>
    <dbReference type="NCBI Taxonomy" id="1705564"/>
    <lineage>
        <taxon>Archaea</taxon>
        <taxon>Methanobacteriati</taxon>
        <taxon>Methanobacteriota</taxon>
        <taxon>Stenosarchaea group</taxon>
        <taxon>Candidatus Methanofastidiosia</taxon>
        <taxon>Candidatus Methanofastidiosales</taxon>
        <taxon>Candidatus Methanofastidiosaceae</taxon>
        <taxon>Candidatus Methanofastidiosum</taxon>
    </lineage>
</organism>
<evidence type="ECO:0000313" key="8">
    <source>
        <dbReference type="Proteomes" id="UP000092420"/>
    </source>
</evidence>
<dbReference type="GO" id="GO:0046872">
    <property type="term" value="F:metal ion binding"/>
    <property type="evidence" value="ECO:0007669"/>
    <property type="project" value="UniProtKB-KW"/>
</dbReference>
<protein>
    <recommendedName>
        <fullName evidence="5">Archease domain-containing protein</fullName>
    </recommendedName>
</protein>
<sequence>MMGTNKFEYFDVTADIGVRVWGNTIDELFENAAIAVTSLMINPTKLERKITKEIFIEGNDISSLLINWITELLIIRDSEAILFSSFKVNVSSDGRSLTAKIFGNHIIGSTIEMDIKAITYSLFKLKKLDKTFYTQFVLDI</sequence>
<dbReference type="AlphaFoldDB" id="A0A150JD14"/>
<dbReference type="EMBL" id="LNJE01000003">
    <property type="protein sequence ID" value="KYC58322.1"/>
    <property type="molecule type" value="Genomic_DNA"/>
</dbReference>
<evidence type="ECO:0000256" key="4">
    <source>
        <dbReference type="ARBA" id="ARBA00022837"/>
    </source>
</evidence>
<dbReference type="EMBL" id="LNJB01000005">
    <property type="protein sequence ID" value="KYC54968.1"/>
    <property type="molecule type" value="Genomic_DNA"/>
</dbReference>
<accession>A0A150JGZ0</accession>
<reference evidence="6 8" key="1">
    <citation type="journal article" date="2016" name="ISME J.">
        <title>Chasing the elusive Euryarchaeota class WSA2: genomes reveal a uniquely fastidious methyl-reducing methanogen.</title>
        <authorList>
            <person name="Nobu M.K."/>
            <person name="Narihiro T."/>
            <person name="Kuroda K."/>
            <person name="Mei R."/>
            <person name="Liu W.T."/>
        </authorList>
    </citation>
    <scope>NUCLEOTIDE SEQUENCE [LARGE SCALE GENOMIC DNA]</scope>
    <source>
        <strain evidence="6">ADurb1013_Bin02101</strain>
        <strain evidence="7">ADurb1213_Bin02801</strain>
    </source>
</reference>
<name>A0A150JD14_9EURY</name>
<evidence type="ECO:0000256" key="1">
    <source>
        <dbReference type="ARBA" id="ARBA00007963"/>
    </source>
</evidence>
<accession>A0A150JD14</accession>
<keyword evidence="3" id="KW-0479">Metal-binding</keyword>
<dbReference type="SUPFAM" id="SSF69819">
    <property type="entry name" value="MTH1598-like"/>
    <property type="match status" value="1"/>
</dbReference>
<dbReference type="PANTHER" id="PTHR12682:SF11">
    <property type="entry name" value="PROTEIN ARCHEASE"/>
    <property type="match status" value="1"/>
</dbReference>
<dbReference type="Pfam" id="PF01951">
    <property type="entry name" value="Archease"/>
    <property type="match status" value="1"/>
</dbReference>
<comment type="caution">
    <text evidence="6">The sequence shown here is derived from an EMBL/GenBank/DDBJ whole genome shotgun (WGS) entry which is preliminary data.</text>
</comment>
<comment type="similarity">
    <text evidence="1">Belongs to the archease family.</text>
</comment>
<evidence type="ECO:0000256" key="3">
    <source>
        <dbReference type="ARBA" id="ARBA00022723"/>
    </source>
</evidence>
<keyword evidence="2" id="KW-0819">tRNA processing</keyword>
<keyword evidence="4" id="KW-0106">Calcium</keyword>
<evidence type="ECO:0000256" key="2">
    <source>
        <dbReference type="ARBA" id="ARBA00022694"/>
    </source>
</evidence>
<dbReference type="Gene3D" id="3.55.10.10">
    <property type="entry name" value="Archease domain"/>
    <property type="match status" value="1"/>
</dbReference>
<feature type="domain" description="Archease" evidence="5">
    <location>
        <begin position="7"/>
        <end position="140"/>
    </location>
</feature>
<dbReference type="PANTHER" id="PTHR12682">
    <property type="entry name" value="ARCHEASE"/>
    <property type="match status" value="1"/>
</dbReference>
<accession>A0A150JM84</accession>
<gene>
    <name evidence="6" type="ORF">AN188_00595</name>
    <name evidence="7" type="ORF">APG09_00341</name>
</gene>
<evidence type="ECO:0000313" key="6">
    <source>
        <dbReference type="EMBL" id="KYC54968.1"/>
    </source>
</evidence>
<dbReference type="Proteomes" id="UP000092420">
    <property type="component" value="Unassembled WGS sequence"/>
</dbReference>
<dbReference type="InterPro" id="IPR023572">
    <property type="entry name" value="Archease_dom"/>
</dbReference>